<dbReference type="AlphaFoldDB" id="A0A660L7J5"/>
<reference evidence="2 3" key="1">
    <citation type="submission" date="2018-10" db="EMBL/GenBank/DDBJ databases">
        <title>Genomic Encyclopedia of Type Strains, Phase IV (KMG-IV): sequencing the most valuable type-strain genomes for metagenomic binning, comparative biology and taxonomic classification.</title>
        <authorList>
            <person name="Goeker M."/>
        </authorList>
    </citation>
    <scope>NUCLEOTIDE SEQUENCE [LARGE SCALE GENOMIC DNA]</scope>
    <source>
        <strain evidence="2 3">DSM 22653</strain>
    </source>
</reference>
<dbReference type="EMBL" id="RBIJ01000001">
    <property type="protein sequence ID" value="RKQ88812.1"/>
    <property type="molecule type" value="Genomic_DNA"/>
</dbReference>
<dbReference type="RefSeq" id="WP_170143493.1">
    <property type="nucleotide sequence ID" value="NZ_RBIJ01000001.1"/>
</dbReference>
<evidence type="ECO:0000313" key="2">
    <source>
        <dbReference type="EMBL" id="RKQ88812.1"/>
    </source>
</evidence>
<keyword evidence="1" id="KW-0812">Transmembrane</keyword>
<keyword evidence="1" id="KW-0472">Membrane</keyword>
<dbReference type="Proteomes" id="UP000267019">
    <property type="component" value="Unassembled WGS sequence"/>
</dbReference>
<organism evidence="2 3">
    <name type="scientific">Brockia lithotrophica</name>
    <dbReference type="NCBI Taxonomy" id="933949"/>
    <lineage>
        <taxon>Bacteria</taxon>
        <taxon>Bacillati</taxon>
        <taxon>Bacillota</taxon>
        <taxon>Bacilli</taxon>
        <taxon>Bacillales</taxon>
        <taxon>Bacillales Family X. Incertae Sedis</taxon>
        <taxon>Brockia</taxon>
    </lineage>
</organism>
<proteinExistence type="predicted"/>
<sequence>MSFAQAQAAAGEAQLLVPSGVSVFAFAVVIYVLLVIILRAGILGPTY</sequence>
<protein>
    <submittedName>
        <fullName evidence="2">Uncharacterized protein</fullName>
    </submittedName>
</protein>
<feature type="transmembrane region" description="Helical" evidence="1">
    <location>
        <begin position="20"/>
        <end position="42"/>
    </location>
</feature>
<keyword evidence="1" id="KW-1133">Transmembrane helix</keyword>
<name>A0A660L7J5_9BACL</name>
<evidence type="ECO:0000313" key="3">
    <source>
        <dbReference type="Proteomes" id="UP000267019"/>
    </source>
</evidence>
<comment type="caution">
    <text evidence="2">The sequence shown here is derived from an EMBL/GenBank/DDBJ whole genome shotgun (WGS) entry which is preliminary data.</text>
</comment>
<gene>
    <name evidence="2" type="ORF">C7438_0455</name>
</gene>
<accession>A0A660L7J5</accession>
<keyword evidence="3" id="KW-1185">Reference proteome</keyword>
<evidence type="ECO:0000256" key="1">
    <source>
        <dbReference type="SAM" id="Phobius"/>
    </source>
</evidence>